<keyword evidence="6" id="KW-1185">Reference proteome</keyword>
<gene>
    <name evidence="5" type="ORF">RFI_23262</name>
</gene>
<dbReference type="InterPro" id="IPR019775">
    <property type="entry name" value="WD40_repeat_CS"/>
</dbReference>
<evidence type="ECO:0000256" key="1">
    <source>
        <dbReference type="ARBA" id="ARBA00022574"/>
    </source>
</evidence>
<protein>
    <submittedName>
        <fullName evidence="5">WD-40 repeat-containing protein</fullName>
    </submittedName>
</protein>
<dbReference type="InterPro" id="IPR007111">
    <property type="entry name" value="NACHT_NTPase"/>
</dbReference>
<dbReference type="EMBL" id="ASPP01020210">
    <property type="protein sequence ID" value="ETO14106.1"/>
    <property type="molecule type" value="Genomic_DNA"/>
</dbReference>
<feature type="repeat" description="WD" evidence="3">
    <location>
        <begin position="1105"/>
        <end position="1146"/>
    </location>
</feature>
<dbReference type="Gene3D" id="3.40.50.300">
    <property type="entry name" value="P-loop containing nucleotide triphosphate hydrolases"/>
    <property type="match status" value="1"/>
</dbReference>
<dbReference type="PROSITE" id="PS50082">
    <property type="entry name" value="WD_REPEATS_2"/>
    <property type="match status" value="15"/>
</dbReference>
<organism evidence="5 6">
    <name type="scientific">Reticulomyxa filosa</name>
    <dbReference type="NCBI Taxonomy" id="46433"/>
    <lineage>
        <taxon>Eukaryota</taxon>
        <taxon>Sar</taxon>
        <taxon>Rhizaria</taxon>
        <taxon>Retaria</taxon>
        <taxon>Foraminifera</taxon>
        <taxon>Monothalamids</taxon>
        <taxon>Reticulomyxidae</taxon>
        <taxon>Reticulomyxa</taxon>
    </lineage>
</organism>
<feature type="repeat" description="WD" evidence="3">
    <location>
        <begin position="1231"/>
        <end position="1272"/>
    </location>
</feature>
<feature type="repeat" description="WD" evidence="3">
    <location>
        <begin position="1441"/>
        <end position="1482"/>
    </location>
</feature>
<dbReference type="InterPro" id="IPR001680">
    <property type="entry name" value="WD40_rpt"/>
</dbReference>
<dbReference type="PRINTS" id="PR00320">
    <property type="entry name" value="GPROTEINBRPT"/>
</dbReference>
<dbReference type="SMART" id="SM00320">
    <property type="entry name" value="WD40"/>
    <property type="match status" value="15"/>
</dbReference>
<dbReference type="PROSITE" id="PS50294">
    <property type="entry name" value="WD_REPEATS_REGION"/>
    <property type="match status" value="15"/>
</dbReference>
<dbReference type="Pfam" id="PF05729">
    <property type="entry name" value="NACHT"/>
    <property type="match status" value="1"/>
</dbReference>
<feature type="repeat" description="WD" evidence="3">
    <location>
        <begin position="1315"/>
        <end position="1356"/>
    </location>
</feature>
<feature type="repeat" description="WD" evidence="3">
    <location>
        <begin position="1357"/>
        <end position="1398"/>
    </location>
</feature>
<feature type="repeat" description="WD" evidence="3">
    <location>
        <begin position="1189"/>
        <end position="1230"/>
    </location>
</feature>
<feature type="repeat" description="WD" evidence="3">
    <location>
        <begin position="1063"/>
        <end position="1104"/>
    </location>
</feature>
<sequence>MTSEDKVDQLEIIEQKEQVIDIAIERGPLERGRSLQKEIEKTEIGETRPGINLQGYCVNEACLASKGKLPVWVNVGFTNISFISDTTSFSCPDCRKSTVGYIVKAMFYNSEHYICASGDLQPVKDNNYQCSYSIKAGLSYELKANKIRQHAQSLEDLRERSEHAMKSIEITNLVTELQKYEITVVKPPSLKGNERLLEKIQADYGGDFNQIFDIGRFTILCDNPIKLQTAVAVIKKAEQFNLIVSEDKDFFDRQSKTHHRFHNIKLYVPKHDVYVEMQATLKNFTTLEGYTTIENPKLSHLLYELIRAWKPNDSEEEEFKQASEETLTGINDIVCEWIDEREIKKIANRYKPHSDIGVLQAPQLKGKTEEQINADISLKLAKFVYDQLCKFTPEKLKGKANYVILFEYYKRHIIGETNPASCADVVSILQKSAKQELEEDEAMLQALETYVPLQANNFPYIDSDDNKKNNGYDCHQHVIDFLEEKKDAEQKVVMVLQGKSGSGKSLFCRHLEESWWKNYVNDSTKFVPVYISLPKFYNVANEKEMIGQALQMKHISKEILDIVRENISFVFILDGFDEIFDAYSKNQSNGYYFYNRFNLAQWNAKVIVTCRSHVINEDDIKQVLVGSSQENSSITTSMAYLWPFSKEQMYGYIDKFVKMNKKNKLNTDLNWTTQKYEETLKYYPNLQKMVEEPFLLQLILTVLPSLLKRHPSGTKISRAQVYEAFNEQWIDIHIHNLAAKLAELRIQINIRKIKFTFQKYCQDLGFEMFFQGNPIATERDIEQVRQETWDVIKTELANENKHVDEKIETKAKKVDKLASKATDVWKKYFKGDSVAKYILRRIGENKYQFLHRSCQEYYAAHQIVLDIVSWKPNTDTDLNNEEYQKQFEMHAHKLLINRKLLNEEPGIINFIGERIYDTQPIFANLKSRLFRIVEASKTKEDVSIAAANAVTILNAANVNLHYQNWDNVKIPHAILDRAFLEGTSFKNANLDRVSLFQAFLNKGNFTNASMNEIYFGEYAYFKGHTDIINAVQYSPDGSKIVSCSKDKTIRVWDVASGQQLQLLEGHSDSVSTVQYSRDGTKFVSCSADKTIRIWDILSGQQLQLLTGHSDIVNEAQFSPDGAKIVSCSEDRTIRLWEVSSGKQIQSIEGHTDGVTAVQFSPDSTKIVSSSSDTTIRIWDLSSGRQIQVLRGHSQRVNGARFSPDGTKIVSCSWEKIIIIWDVASGQQIQLLEGHTSFVTFVQFSPDGSKILSCSEDYTIRIWDLSSGRQLQLMEGHTFRISMTQFSPDSFDIVSCSFDRTIRIWDVSLARRLQPIEGHSEWVNGAQFSSNGSEIVSYGGDDTIRIWDVASGRQVQLMEGHSGQITGAQFSPDGSKIASGSEDFTARIWDVPSGREIQLLEGHSNQINGVQFSPDGTKLLSYSWDKTIRIWDVASGRQLQALKGHSDVISGAHFSSNGTKILSSSWDNSIRIWSVSSGRKLQVMTGHSMQVSRALYSPDGTKIVSCSKDSTARIWDVASGQQLQLLKGHSDAVTDVQFSSDGSKIVSCSWDCSIRIWDVSSGQQSQIITGHSTIINRVTFSPSGTQVISCSKDNTICVWDVSSGNKLQLLDGHSNNITGILFSPDGTKLVSWSLDKTIRLWGSSSEVSDSKLDVLDNSVVKVDIGPLRCIWQAGVQGCGLSMNGSAWTNVSGLTSSQKLLVEQRGGKF</sequence>
<feature type="repeat" description="WD" evidence="3">
    <location>
        <begin position="1609"/>
        <end position="1640"/>
    </location>
</feature>
<feature type="repeat" description="WD" evidence="3">
    <location>
        <begin position="1021"/>
        <end position="1062"/>
    </location>
</feature>
<reference evidence="5 6" key="1">
    <citation type="journal article" date="2013" name="Curr. Biol.">
        <title>The Genome of the Foraminiferan Reticulomyxa filosa.</title>
        <authorList>
            <person name="Glockner G."/>
            <person name="Hulsmann N."/>
            <person name="Schleicher M."/>
            <person name="Noegel A.A."/>
            <person name="Eichinger L."/>
            <person name="Gallinger C."/>
            <person name="Pawlowski J."/>
            <person name="Sierra R."/>
            <person name="Euteneuer U."/>
            <person name="Pillet L."/>
            <person name="Moustafa A."/>
            <person name="Platzer M."/>
            <person name="Groth M."/>
            <person name="Szafranski K."/>
            <person name="Schliwa M."/>
        </authorList>
    </citation>
    <scope>NUCLEOTIDE SEQUENCE [LARGE SCALE GENOMIC DNA]</scope>
</reference>
<evidence type="ECO:0000259" key="4">
    <source>
        <dbReference type="Pfam" id="PF05729"/>
    </source>
</evidence>
<feature type="repeat" description="WD" evidence="3">
    <location>
        <begin position="1147"/>
        <end position="1188"/>
    </location>
</feature>
<dbReference type="CDD" id="cd00200">
    <property type="entry name" value="WD40"/>
    <property type="match status" value="2"/>
</dbReference>
<feature type="domain" description="NACHT" evidence="4">
    <location>
        <begin position="493"/>
        <end position="652"/>
    </location>
</feature>
<dbReference type="PROSITE" id="PS00678">
    <property type="entry name" value="WD_REPEATS_1"/>
    <property type="match status" value="9"/>
</dbReference>
<dbReference type="InterPro" id="IPR020472">
    <property type="entry name" value="WD40_PAC1"/>
</dbReference>
<feature type="repeat" description="WD" evidence="3">
    <location>
        <begin position="1483"/>
        <end position="1524"/>
    </location>
</feature>
<evidence type="ECO:0000256" key="2">
    <source>
        <dbReference type="ARBA" id="ARBA00022737"/>
    </source>
</evidence>
<dbReference type="InterPro" id="IPR015943">
    <property type="entry name" value="WD40/YVTN_repeat-like_dom_sf"/>
</dbReference>
<evidence type="ECO:0000256" key="3">
    <source>
        <dbReference type="PROSITE-ProRule" id="PRU00221"/>
    </source>
</evidence>
<dbReference type="SUPFAM" id="SSF50978">
    <property type="entry name" value="WD40 repeat-like"/>
    <property type="match status" value="3"/>
</dbReference>
<dbReference type="Gene3D" id="2.130.10.10">
    <property type="entry name" value="YVTN repeat-like/Quinoprotein amine dehydrogenase"/>
    <property type="match status" value="7"/>
</dbReference>
<feature type="repeat" description="WD" evidence="3">
    <location>
        <begin position="1567"/>
        <end position="1608"/>
    </location>
</feature>
<dbReference type="InterPro" id="IPR036322">
    <property type="entry name" value="WD40_repeat_dom_sf"/>
</dbReference>
<dbReference type="SUPFAM" id="SSF141571">
    <property type="entry name" value="Pentapeptide repeat-like"/>
    <property type="match status" value="1"/>
</dbReference>
<dbReference type="Proteomes" id="UP000023152">
    <property type="component" value="Unassembled WGS sequence"/>
</dbReference>
<feature type="repeat" description="WD" evidence="3">
    <location>
        <begin position="1525"/>
        <end position="1566"/>
    </location>
</feature>
<keyword evidence="1 3" id="KW-0853">WD repeat</keyword>
<dbReference type="InterPro" id="IPR027417">
    <property type="entry name" value="P-loop_NTPase"/>
</dbReference>
<evidence type="ECO:0000313" key="6">
    <source>
        <dbReference type="Proteomes" id="UP000023152"/>
    </source>
</evidence>
<dbReference type="SUPFAM" id="SSF52540">
    <property type="entry name" value="P-loop containing nucleoside triphosphate hydrolases"/>
    <property type="match status" value="1"/>
</dbReference>
<evidence type="ECO:0000313" key="5">
    <source>
        <dbReference type="EMBL" id="ETO14106.1"/>
    </source>
</evidence>
<dbReference type="PANTHER" id="PTHR19848:SF8">
    <property type="entry name" value="F-BOX AND WD REPEAT DOMAIN CONTAINING 7"/>
    <property type="match status" value="1"/>
</dbReference>
<dbReference type="Gene3D" id="2.160.20.80">
    <property type="entry name" value="E3 ubiquitin-protein ligase SopA"/>
    <property type="match status" value="1"/>
</dbReference>
<proteinExistence type="predicted"/>
<dbReference type="PANTHER" id="PTHR19848">
    <property type="entry name" value="WD40 REPEAT PROTEIN"/>
    <property type="match status" value="1"/>
</dbReference>
<dbReference type="Pfam" id="PF00400">
    <property type="entry name" value="WD40"/>
    <property type="match status" value="15"/>
</dbReference>
<keyword evidence="2" id="KW-0677">Repeat</keyword>
<feature type="repeat" description="WD" evidence="3">
    <location>
        <begin position="1399"/>
        <end position="1440"/>
    </location>
</feature>
<name>X6MKC4_RETFI</name>
<feature type="repeat" description="WD" evidence="3">
    <location>
        <begin position="1273"/>
        <end position="1314"/>
    </location>
</feature>
<accession>X6MKC4</accession>
<comment type="caution">
    <text evidence="5">The sequence shown here is derived from an EMBL/GenBank/DDBJ whole genome shotgun (WGS) entry which is preliminary data.</text>
</comment>